<gene>
    <name evidence="1" type="ORF">DCF19_13565</name>
</gene>
<reference evidence="1 2" key="2">
    <citation type="submission" date="2018-06" db="EMBL/GenBank/DDBJ databases">
        <title>Metagenomic assembly of (sub)arctic Cyanobacteria and their associated microbiome from non-axenic cultures.</title>
        <authorList>
            <person name="Baurain D."/>
        </authorList>
    </citation>
    <scope>NUCLEOTIDE SEQUENCE [LARGE SCALE GENOMIC DNA]</scope>
    <source>
        <strain evidence="1">ULC066bin1</strain>
    </source>
</reference>
<evidence type="ECO:0000313" key="1">
    <source>
        <dbReference type="EMBL" id="PZO39607.1"/>
    </source>
</evidence>
<dbReference type="AlphaFoldDB" id="A0A2W4W8K1"/>
<name>A0A2W4W8K1_9CYAN</name>
<dbReference type="Gene3D" id="3.40.50.2000">
    <property type="entry name" value="Glycogen Phosphorylase B"/>
    <property type="match status" value="1"/>
</dbReference>
<dbReference type="EMBL" id="QBML01000017">
    <property type="protein sequence ID" value="PZO39607.1"/>
    <property type="molecule type" value="Genomic_DNA"/>
</dbReference>
<protein>
    <recommendedName>
        <fullName evidence="3">Glycosyl transferase family 1 domain-containing protein</fullName>
    </recommendedName>
</protein>
<evidence type="ECO:0008006" key="3">
    <source>
        <dbReference type="Google" id="ProtNLM"/>
    </source>
</evidence>
<proteinExistence type="predicted"/>
<dbReference type="SUPFAM" id="SSF53756">
    <property type="entry name" value="UDP-Glycosyltransferase/glycogen phosphorylase"/>
    <property type="match status" value="1"/>
</dbReference>
<sequence>MYGGYDKQGAKVSCSTNYKKLMIKTVVLVDPRWQGHHLTYINLFTQILLQQNYQVVILCPKPDEVYQLIQKALPDKVSQLKVDLLKEAKIPPLKIVGMGALYPTLSRWYLTAIAIDKVKKKFDLCPDLIFFSWLDGYLYLGNSAWLCLLIYKLVDLFFAYQWVGLLFHVRSETNHLNSSSNQSDPYKILRSPKCQAIAILDELSTDRIEKLGKKVVIFPDIADDAPADSTYSVVQKIREKANGRQVIGLLGYLEKRKGVISLIEIAKQSTQKPWFFLFAGVLSKNTFSLTESETIIKFAESNPSNCFFWFERIPQESQFNALVKKCDVLYAVYEKFSSSSNILTKAALFEKLVLVSSGYCMESRIKEFNLGMSVDEDDLTNQINALEILLDKEEFYQKIGEPKFKEYRELHSINRLNKVFANILK</sequence>
<accession>A0A2W4W8K1</accession>
<dbReference type="Proteomes" id="UP000249467">
    <property type="component" value="Unassembled WGS sequence"/>
</dbReference>
<evidence type="ECO:0000313" key="2">
    <source>
        <dbReference type="Proteomes" id="UP000249467"/>
    </source>
</evidence>
<reference evidence="1 2" key="1">
    <citation type="submission" date="2018-04" db="EMBL/GenBank/DDBJ databases">
        <authorList>
            <person name="Go L.Y."/>
            <person name="Mitchell J.A."/>
        </authorList>
    </citation>
    <scope>NUCLEOTIDE SEQUENCE [LARGE SCALE GENOMIC DNA]</scope>
    <source>
        <strain evidence="1">ULC066bin1</strain>
    </source>
</reference>
<organism evidence="1 2">
    <name type="scientific">Pseudanabaena frigida</name>
    <dbReference type="NCBI Taxonomy" id="945775"/>
    <lineage>
        <taxon>Bacteria</taxon>
        <taxon>Bacillati</taxon>
        <taxon>Cyanobacteriota</taxon>
        <taxon>Cyanophyceae</taxon>
        <taxon>Pseudanabaenales</taxon>
        <taxon>Pseudanabaenaceae</taxon>
        <taxon>Pseudanabaena</taxon>
    </lineage>
</organism>
<comment type="caution">
    <text evidence="1">The sequence shown here is derived from an EMBL/GenBank/DDBJ whole genome shotgun (WGS) entry which is preliminary data.</text>
</comment>